<name>E8R1L8_ISOPI</name>
<keyword evidence="5" id="KW-0411">Iron-sulfur</keyword>
<dbReference type="InterPro" id="IPR051452">
    <property type="entry name" value="Diverse_Oxidoreductases"/>
</dbReference>
<dbReference type="KEGG" id="ipa:Isop_2871"/>
<reference evidence="8 9" key="2">
    <citation type="journal article" date="2011" name="Stand. Genomic Sci.">
        <title>Complete genome sequence of Isosphaera pallida type strain (IS1B).</title>
        <authorList>
            <consortium name="US DOE Joint Genome Institute (JGI-PGF)"/>
            <person name="Goker M."/>
            <person name="Cleland D."/>
            <person name="Saunders E."/>
            <person name="Lapidus A."/>
            <person name="Nolan M."/>
            <person name="Lucas S."/>
            <person name="Hammon N."/>
            <person name="Deshpande S."/>
            <person name="Cheng J.F."/>
            <person name="Tapia R."/>
            <person name="Han C."/>
            <person name="Goodwin L."/>
            <person name="Pitluck S."/>
            <person name="Liolios K."/>
            <person name="Pagani I."/>
            <person name="Ivanova N."/>
            <person name="Mavromatis K."/>
            <person name="Pati A."/>
            <person name="Chen A."/>
            <person name="Palaniappan K."/>
            <person name="Land M."/>
            <person name="Hauser L."/>
            <person name="Chang Y.J."/>
            <person name="Jeffries C.D."/>
            <person name="Detter J.C."/>
            <person name="Beck B."/>
            <person name="Woyke T."/>
            <person name="Bristow J."/>
            <person name="Eisen J.A."/>
            <person name="Markowitz V."/>
            <person name="Hugenholtz P."/>
            <person name="Kyrpides N.C."/>
            <person name="Klenk H.P."/>
        </authorList>
    </citation>
    <scope>NUCLEOTIDE SEQUENCE [LARGE SCALE GENOMIC DNA]</scope>
    <source>
        <strain evidence="9">ATCC 43644 / DSM 9630 / IS1B</strain>
    </source>
</reference>
<keyword evidence="2" id="KW-0479">Metal-binding</keyword>
<protein>
    <submittedName>
        <fullName evidence="8">(2Fe-2S)-binding domain-containing protein</fullName>
    </submittedName>
</protein>
<proteinExistence type="predicted"/>
<dbReference type="InParanoid" id="E8R1L8"/>
<dbReference type="EMBL" id="CP002353">
    <property type="protein sequence ID" value="ADV63436.1"/>
    <property type="molecule type" value="Genomic_DNA"/>
</dbReference>
<keyword evidence="4" id="KW-0408">Iron</keyword>
<evidence type="ECO:0000256" key="3">
    <source>
        <dbReference type="ARBA" id="ARBA00023002"/>
    </source>
</evidence>
<evidence type="ECO:0000313" key="8">
    <source>
        <dbReference type="EMBL" id="ADV63436.1"/>
    </source>
</evidence>
<dbReference type="NCBIfam" id="TIGR01409">
    <property type="entry name" value="TAT_signal_seq"/>
    <property type="match status" value="1"/>
</dbReference>
<feature type="domain" description="2Fe-2S ferredoxin-type" evidence="7">
    <location>
        <begin position="68"/>
        <end position="144"/>
    </location>
</feature>
<dbReference type="PANTHER" id="PTHR44379:SF8">
    <property type="entry name" value="XANTHINE DEHYDROGENASE IRON-SULFUR-BINDING SUBUNIT XDHC-RELATED"/>
    <property type="match status" value="1"/>
</dbReference>
<evidence type="ECO:0000313" key="9">
    <source>
        <dbReference type="Proteomes" id="UP000008631"/>
    </source>
</evidence>
<dbReference type="SUPFAM" id="SSF54292">
    <property type="entry name" value="2Fe-2S ferredoxin-like"/>
    <property type="match status" value="1"/>
</dbReference>
<evidence type="ECO:0000256" key="5">
    <source>
        <dbReference type="ARBA" id="ARBA00023014"/>
    </source>
</evidence>
<dbReference type="InterPro" id="IPR012675">
    <property type="entry name" value="Beta-grasp_dom_sf"/>
</dbReference>
<dbReference type="GO" id="GO:0046872">
    <property type="term" value="F:metal ion binding"/>
    <property type="evidence" value="ECO:0007669"/>
    <property type="project" value="UniProtKB-KW"/>
</dbReference>
<keyword evidence="9" id="KW-1185">Reference proteome</keyword>
<evidence type="ECO:0000256" key="2">
    <source>
        <dbReference type="ARBA" id="ARBA00022723"/>
    </source>
</evidence>
<evidence type="ECO:0000256" key="6">
    <source>
        <dbReference type="SAM" id="MobiDB-lite"/>
    </source>
</evidence>
<dbReference type="PROSITE" id="PS00197">
    <property type="entry name" value="2FE2S_FER_1"/>
    <property type="match status" value="1"/>
</dbReference>
<dbReference type="InterPro" id="IPR006311">
    <property type="entry name" value="TAT_signal"/>
</dbReference>
<dbReference type="GO" id="GO:0016491">
    <property type="term" value="F:oxidoreductase activity"/>
    <property type="evidence" value="ECO:0007669"/>
    <property type="project" value="UniProtKB-KW"/>
</dbReference>
<dbReference type="InterPro" id="IPR036010">
    <property type="entry name" value="2Fe-2S_ferredoxin-like_sf"/>
</dbReference>
<dbReference type="GO" id="GO:0051537">
    <property type="term" value="F:2 iron, 2 sulfur cluster binding"/>
    <property type="evidence" value="ECO:0007669"/>
    <property type="project" value="UniProtKB-KW"/>
</dbReference>
<dbReference type="FunFam" id="3.10.20.30:FF:000020">
    <property type="entry name" value="Xanthine dehydrogenase iron-sulfur subunit"/>
    <property type="match status" value="1"/>
</dbReference>
<keyword evidence="3" id="KW-0560">Oxidoreductase</keyword>
<organism evidence="8 9">
    <name type="scientific">Isosphaera pallida (strain ATCC 43644 / DSM 9630 / IS1B)</name>
    <dbReference type="NCBI Taxonomy" id="575540"/>
    <lineage>
        <taxon>Bacteria</taxon>
        <taxon>Pseudomonadati</taxon>
        <taxon>Planctomycetota</taxon>
        <taxon>Planctomycetia</taxon>
        <taxon>Isosphaerales</taxon>
        <taxon>Isosphaeraceae</taxon>
        <taxon>Isosphaera</taxon>
    </lineage>
</organism>
<dbReference type="InterPro" id="IPR002888">
    <property type="entry name" value="2Fe-2S-bd"/>
</dbReference>
<dbReference type="InterPro" id="IPR006058">
    <property type="entry name" value="2Fe2S_fd_BS"/>
</dbReference>
<dbReference type="HOGENOM" id="CLU_052511_1_0_0"/>
<dbReference type="eggNOG" id="COG2080">
    <property type="taxonomic scope" value="Bacteria"/>
</dbReference>
<accession>E8R1L8</accession>
<dbReference type="OrthoDB" id="9796880at2"/>
<dbReference type="PROSITE" id="PS51318">
    <property type="entry name" value="TAT"/>
    <property type="match status" value="1"/>
</dbReference>
<dbReference type="Gene3D" id="3.10.20.30">
    <property type="match status" value="1"/>
</dbReference>
<dbReference type="STRING" id="575540.Isop_2871"/>
<dbReference type="PANTHER" id="PTHR44379">
    <property type="entry name" value="OXIDOREDUCTASE WITH IRON-SULFUR SUBUNIT"/>
    <property type="match status" value="1"/>
</dbReference>
<dbReference type="FunCoup" id="E8R1L8">
    <property type="interactions" value="50"/>
</dbReference>
<evidence type="ECO:0000259" key="7">
    <source>
        <dbReference type="PROSITE" id="PS51085"/>
    </source>
</evidence>
<keyword evidence="1" id="KW-0001">2Fe-2S</keyword>
<dbReference type="InterPro" id="IPR019546">
    <property type="entry name" value="TAT_signal_bac_arc"/>
</dbReference>
<sequence>MPDQAPRSQGGPAVSQGTGRGPTASRRDFLRGSGIAAATAVVTGQAAAVLDEVQAAQEAEVAVLKGEVAVVLDVNGRKLECRVEPRTTLLDALRNRLDVTGPKRVCDRGSCGACTVILDGKPVNSCTTLAVTAQGCAIETVENFSTGPDGVPAAFVKNDALMCGYCTPGFVTAVKALLDVNPNPTLDEVKKALDGNICRCGTYVGIFQAALDAAKAKKGA</sequence>
<evidence type="ECO:0000256" key="1">
    <source>
        <dbReference type="ARBA" id="ARBA00022714"/>
    </source>
</evidence>
<evidence type="ECO:0000256" key="4">
    <source>
        <dbReference type="ARBA" id="ARBA00023004"/>
    </source>
</evidence>
<dbReference type="Gene3D" id="1.10.150.120">
    <property type="entry name" value="[2Fe-2S]-binding domain"/>
    <property type="match status" value="1"/>
</dbReference>
<feature type="region of interest" description="Disordered" evidence="6">
    <location>
        <begin position="1"/>
        <end position="27"/>
    </location>
</feature>
<dbReference type="InterPro" id="IPR001041">
    <property type="entry name" value="2Fe-2S_ferredoxin-type"/>
</dbReference>
<dbReference type="InterPro" id="IPR036884">
    <property type="entry name" value="2Fe-2S-bd_dom_sf"/>
</dbReference>
<dbReference type="Proteomes" id="UP000008631">
    <property type="component" value="Chromosome"/>
</dbReference>
<gene>
    <name evidence="8" type="ordered locus">Isop_2871</name>
</gene>
<dbReference type="Pfam" id="PF01799">
    <property type="entry name" value="Fer2_2"/>
    <property type="match status" value="1"/>
</dbReference>
<reference key="1">
    <citation type="submission" date="2010-11" db="EMBL/GenBank/DDBJ databases">
        <title>The complete sequence of chromosome of Isophaera pallida ATCC 43644.</title>
        <authorList>
            <consortium name="US DOE Joint Genome Institute (JGI-PGF)"/>
            <person name="Lucas S."/>
            <person name="Copeland A."/>
            <person name="Lapidus A."/>
            <person name="Bruce D."/>
            <person name="Goodwin L."/>
            <person name="Pitluck S."/>
            <person name="Kyrpides N."/>
            <person name="Mavromatis K."/>
            <person name="Pagani I."/>
            <person name="Ivanova N."/>
            <person name="Saunders E."/>
            <person name="Brettin T."/>
            <person name="Detter J.C."/>
            <person name="Han C."/>
            <person name="Tapia R."/>
            <person name="Land M."/>
            <person name="Hauser L."/>
            <person name="Markowitz V."/>
            <person name="Cheng J.-F."/>
            <person name="Hugenholtz P."/>
            <person name="Woyke T."/>
            <person name="Wu D."/>
            <person name="Eisen J.A."/>
        </authorList>
    </citation>
    <scope>NUCLEOTIDE SEQUENCE</scope>
    <source>
        <strain>ATCC 43644</strain>
    </source>
</reference>
<dbReference type="SUPFAM" id="SSF47741">
    <property type="entry name" value="CO dehydrogenase ISP C-domain like"/>
    <property type="match status" value="1"/>
</dbReference>
<dbReference type="RefSeq" id="WP_013565724.1">
    <property type="nucleotide sequence ID" value="NC_014962.1"/>
</dbReference>
<dbReference type="CDD" id="cd00207">
    <property type="entry name" value="fer2"/>
    <property type="match status" value="1"/>
</dbReference>
<dbReference type="Pfam" id="PF00111">
    <property type="entry name" value="Fer2"/>
    <property type="match status" value="1"/>
</dbReference>
<dbReference type="AlphaFoldDB" id="E8R1L8"/>
<dbReference type="PROSITE" id="PS51085">
    <property type="entry name" value="2FE2S_FER_2"/>
    <property type="match status" value="1"/>
</dbReference>